<evidence type="ECO:0000256" key="1">
    <source>
        <dbReference type="SAM" id="SignalP"/>
    </source>
</evidence>
<keyword evidence="1" id="KW-0732">Signal</keyword>
<protein>
    <submittedName>
        <fullName evidence="2">Uncharacterized protein</fullName>
    </submittedName>
</protein>
<organism evidence="2 3">
    <name type="scientific">Aquimarina mytili</name>
    <dbReference type="NCBI Taxonomy" id="874423"/>
    <lineage>
        <taxon>Bacteria</taxon>
        <taxon>Pseudomonadati</taxon>
        <taxon>Bacteroidota</taxon>
        <taxon>Flavobacteriia</taxon>
        <taxon>Flavobacteriales</taxon>
        <taxon>Flavobacteriaceae</taxon>
        <taxon>Aquimarina</taxon>
    </lineage>
</organism>
<sequence length="484" mass="56777">MNPIFKQICLLFAVFSFLSGTSFAGEISFKPEKSQKIESTFSGDINQESSIHLITFKDKSLKKFGLKPFFIDKDDSIIEFEYVLFEFSAPSVISFHRNDNTLTLVLLKKFYKPYQKSRTKPLKELVIIDFDLVTKKSTQKIIEGFDDSSTIIRLPNKTIILHKHDAKLEISQLKNSQNIEELKIEAKKEELELFNSIFSDNVQYVNTNEYVKNGSVAATKLYFDDNLLFFDTVDKKNQIVDMMTIDLMDLGKLKFTTFGNLSDHKIKNINTFIYDKKIFIVLKDKNGMSLEVFDIVTGEKQYHASLQEDLKDFIGSENLNKLSQKVSWSQNRATITVNKSIEDKMVVRFDFINVNTYNYHHDWWFHHWMWQNQMMQQQQLMNQNINNMPRFGPNPDFYEDLAFLDLKKEDISIDLVFDENFTPLKDAKTETKRKEVDKDFYLKIIEKNRDSKHASVAFSSRSIRSIFYSKTQKTFFIKTNTLKL</sequence>
<dbReference type="RefSeq" id="WP_201922779.1">
    <property type="nucleotide sequence ID" value="NZ_BAABAX010000020.1"/>
</dbReference>
<evidence type="ECO:0000313" key="2">
    <source>
        <dbReference type="EMBL" id="MBL0685112.1"/>
    </source>
</evidence>
<dbReference type="EMBL" id="JAERQJ010000007">
    <property type="protein sequence ID" value="MBL0685112.1"/>
    <property type="molecule type" value="Genomic_DNA"/>
</dbReference>
<keyword evidence="3" id="KW-1185">Reference proteome</keyword>
<proteinExistence type="predicted"/>
<reference evidence="2" key="1">
    <citation type="submission" date="2021-01" db="EMBL/GenBank/DDBJ databases">
        <authorList>
            <person name="Zhong Y.L."/>
        </authorList>
    </citation>
    <scope>NUCLEOTIDE SEQUENCE</scope>
    <source>
        <strain evidence="2">KCTC 23302</strain>
    </source>
</reference>
<comment type="caution">
    <text evidence="2">The sequence shown here is derived from an EMBL/GenBank/DDBJ whole genome shotgun (WGS) entry which is preliminary data.</text>
</comment>
<accession>A0A936ZTG4</accession>
<dbReference type="Proteomes" id="UP000651057">
    <property type="component" value="Unassembled WGS sequence"/>
</dbReference>
<feature type="signal peptide" evidence="1">
    <location>
        <begin position="1"/>
        <end position="24"/>
    </location>
</feature>
<feature type="chain" id="PRO_5037254921" evidence="1">
    <location>
        <begin position="25"/>
        <end position="484"/>
    </location>
</feature>
<evidence type="ECO:0000313" key="3">
    <source>
        <dbReference type="Proteomes" id="UP000651057"/>
    </source>
</evidence>
<dbReference type="AlphaFoldDB" id="A0A936ZTG4"/>
<gene>
    <name evidence="2" type="ORF">JJQ60_16390</name>
</gene>
<name>A0A936ZTG4_9FLAO</name>